<dbReference type="AlphaFoldDB" id="A0AAX4P6P4"/>
<feature type="compositionally biased region" description="Basic and acidic residues" evidence="1">
    <location>
        <begin position="92"/>
        <end position="101"/>
    </location>
</feature>
<feature type="compositionally biased region" description="Basic residues" evidence="1">
    <location>
        <begin position="22"/>
        <end position="38"/>
    </location>
</feature>
<organism evidence="2 3">
    <name type="scientific">Chloropicon roscoffensis</name>
    <dbReference type="NCBI Taxonomy" id="1461544"/>
    <lineage>
        <taxon>Eukaryota</taxon>
        <taxon>Viridiplantae</taxon>
        <taxon>Chlorophyta</taxon>
        <taxon>Chloropicophyceae</taxon>
        <taxon>Chloropicales</taxon>
        <taxon>Chloropicaceae</taxon>
        <taxon>Chloropicon</taxon>
    </lineage>
</organism>
<proteinExistence type="predicted"/>
<keyword evidence="3" id="KW-1185">Reference proteome</keyword>
<evidence type="ECO:0000256" key="1">
    <source>
        <dbReference type="SAM" id="MobiDB-lite"/>
    </source>
</evidence>
<dbReference type="Proteomes" id="UP001472866">
    <property type="component" value="Chromosome 04"/>
</dbReference>
<name>A0AAX4P6P4_9CHLO</name>
<accession>A0AAX4P6P4</accession>
<sequence length="130" mass="14783">MSKRLVLYSGDDKARENGSKSASKRVVKLFPFSRRRRANRETRRNGVEADGEKPFRHADQVWNRAPEERKKFDAYGVSKRPPSAAQQPGKAAVERPSERKRPAGPTRVVDLGGLTPLELKVLVRYLKKSR</sequence>
<dbReference type="EMBL" id="CP151504">
    <property type="protein sequence ID" value="WZN61695.1"/>
    <property type="molecule type" value="Genomic_DNA"/>
</dbReference>
<protein>
    <submittedName>
        <fullName evidence="2">Uncharacterized protein</fullName>
    </submittedName>
</protein>
<evidence type="ECO:0000313" key="2">
    <source>
        <dbReference type="EMBL" id="WZN61695.1"/>
    </source>
</evidence>
<feature type="region of interest" description="Disordered" evidence="1">
    <location>
        <begin position="1"/>
        <end position="110"/>
    </location>
</feature>
<gene>
    <name evidence="2" type="ORF">HKI87_04g32300</name>
</gene>
<feature type="compositionally biased region" description="Basic and acidic residues" evidence="1">
    <location>
        <begin position="39"/>
        <end position="73"/>
    </location>
</feature>
<evidence type="ECO:0000313" key="3">
    <source>
        <dbReference type="Proteomes" id="UP001472866"/>
    </source>
</evidence>
<reference evidence="2 3" key="1">
    <citation type="submission" date="2024-03" db="EMBL/GenBank/DDBJ databases">
        <title>Complete genome sequence of the green alga Chloropicon roscoffensis RCC1871.</title>
        <authorList>
            <person name="Lemieux C."/>
            <person name="Pombert J.-F."/>
            <person name="Otis C."/>
            <person name="Turmel M."/>
        </authorList>
    </citation>
    <scope>NUCLEOTIDE SEQUENCE [LARGE SCALE GENOMIC DNA]</scope>
    <source>
        <strain evidence="2 3">RCC1871</strain>
    </source>
</reference>